<protein>
    <submittedName>
        <fullName evidence="1">Uncharacterized protein</fullName>
    </submittedName>
</protein>
<evidence type="ECO:0000313" key="2">
    <source>
        <dbReference type="Proteomes" id="UP000001307"/>
    </source>
</evidence>
<evidence type="ECO:0000313" key="1">
    <source>
        <dbReference type="EMBL" id="CBY12910.1"/>
    </source>
</evidence>
<feature type="non-terminal residue" evidence="1">
    <location>
        <position position="1"/>
    </location>
</feature>
<proteinExistence type="predicted"/>
<organism evidence="1">
    <name type="scientific">Oikopleura dioica</name>
    <name type="common">Tunicate</name>
    <dbReference type="NCBI Taxonomy" id="34765"/>
    <lineage>
        <taxon>Eukaryota</taxon>
        <taxon>Metazoa</taxon>
        <taxon>Chordata</taxon>
        <taxon>Tunicata</taxon>
        <taxon>Appendicularia</taxon>
        <taxon>Copelata</taxon>
        <taxon>Oikopleuridae</taxon>
        <taxon>Oikopleura</taxon>
    </lineage>
</organism>
<gene>
    <name evidence="1" type="ORF">GSOID_T00002976001</name>
</gene>
<sequence length="105" mass="11999">YIALADHPRVVFDHPPRASSRSVPAGELRVRPKRLELFPWIQCLLVQWLEHEVELIFRKGIFPAGLVRAPVVDQRSPQQPRVKKPLHCDSGAWDDTFKGGVLVWA</sequence>
<name>E4XT48_OIKDI</name>
<accession>E4XT48</accession>
<keyword evidence="2" id="KW-1185">Reference proteome</keyword>
<reference evidence="1" key="1">
    <citation type="journal article" date="2010" name="Science">
        <title>Plasticity of animal genome architecture unmasked by rapid evolution of a pelagic tunicate.</title>
        <authorList>
            <person name="Denoeud F."/>
            <person name="Henriet S."/>
            <person name="Mungpakdee S."/>
            <person name="Aury J.M."/>
            <person name="Da Silva C."/>
            <person name="Brinkmann H."/>
            <person name="Mikhaleva J."/>
            <person name="Olsen L.C."/>
            <person name="Jubin C."/>
            <person name="Canestro C."/>
            <person name="Bouquet J.M."/>
            <person name="Danks G."/>
            <person name="Poulain J."/>
            <person name="Campsteijn C."/>
            <person name="Adamski M."/>
            <person name="Cross I."/>
            <person name="Yadetie F."/>
            <person name="Muffato M."/>
            <person name="Louis A."/>
            <person name="Butcher S."/>
            <person name="Tsagkogeorga G."/>
            <person name="Konrad A."/>
            <person name="Singh S."/>
            <person name="Jensen M.F."/>
            <person name="Cong E.H."/>
            <person name="Eikeseth-Otteraa H."/>
            <person name="Noel B."/>
            <person name="Anthouard V."/>
            <person name="Porcel B.M."/>
            <person name="Kachouri-Lafond R."/>
            <person name="Nishino A."/>
            <person name="Ugolini M."/>
            <person name="Chourrout P."/>
            <person name="Nishida H."/>
            <person name="Aasland R."/>
            <person name="Huzurbazar S."/>
            <person name="Westhof E."/>
            <person name="Delsuc F."/>
            <person name="Lehrach H."/>
            <person name="Reinhardt R."/>
            <person name="Weissenbach J."/>
            <person name="Roy S.W."/>
            <person name="Artiguenave F."/>
            <person name="Postlethwait J.H."/>
            <person name="Manak J.R."/>
            <person name="Thompson E.M."/>
            <person name="Jaillon O."/>
            <person name="Du Pasquier L."/>
            <person name="Boudinot P."/>
            <person name="Liberles D.A."/>
            <person name="Volff J.N."/>
            <person name="Philippe H."/>
            <person name="Lenhard B."/>
            <person name="Roest Crollius H."/>
            <person name="Wincker P."/>
            <person name="Chourrout D."/>
        </authorList>
    </citation>
    <scope>NUCLEOTIDE SEQUENCE [LARGE SCALE GENOMIC DNA]</scope>
</reference>
<dbReference type="Proteomes" id="UP000001307">
    <property type="component" value="Unassembled WGS sequence"/>
</dbReference>
<dbReference type="AlphaFoldDB" id="E4XT48"/>
<dbReference type="EMBL" id="FN653147">
    <property type="protein sequence ID" value="CBY12910.1"/>
    <property type="molecule type" value="Genomic_DNA"/>
</dbReference>
<dbReference type="InParanoid" id="E4XT48"/>